<evidence type="ECO:0000313" key="2">
    <source>
        <dbReference type="EMBL" id="KAK0383735.1"/>
    </source>
</evidence>
<reference evidence="2" key="1">
    <citation type="submission" date="2022-10" db="EMBL/GenBank/DDBJ databases">
        <title>Determination and structural analysis of whole genome sequence of Sarocladium strictum F4-1.</title>
        <authorList>
            <person name="Hu L."/>
            <person name="Jiang Y."/>
        </authorList>
    </citation>
    <scope>NUCLEOTIDE SEQUENCE</scope>
    <source>
        <strain evidence="2">F4-1</strain>
    </source>
</reference>
<evidence type="ECO:0000256" key="1">
    <source>
        <dbReference type="SAM" id="MobiDB-lite"/>
    </source>
</evidence>
<feature type="compositionally biased region" description="Acidic residues" evidence="1">
    <location>
        <begin position="179"/>
        <end position="192"/>
    </location>
</feature>
<gene>
    <name evidence="2" type="ORF">NLU13_9646</name>
</gene>
<feature type="region of interest" description="Disordered" evidence="1">
    <location>
        <begin position="179"/>
        <end position="211"/>
    </location>
</feature>
<dbReference type="Proteomes" id="UP001175261">
    <property type="component" value="Unassembled WGS sequence"/>
</dbReference>
<comment type="caution">
    <text evidence="2">The sequence shown here is derived from an EMBL/GenBank/DDBJ whole genome shotgun (WGS) entry which is preliminary data.</text>
</comment>
<sequence length="211" mass="23847">MDSSPDLIGIELGIRRKYLKIDIADTTRRLQGKAREQTTTRERKQEAILEAQIKATKSETLDSLFLMLKDLISGAGPAAVDPEILPLPIKHLDSKFRIELDRMLGLVNQRMDSGLPMTGPDLDKAHNLTPAVSAMIQRMEYDICARYQRSIDRCGREWEEILKEGVSSYTGQVTRYILGDDEDSHEDNEETPEINMDNDTPESQMLVTPQG</sequence>
<name>A0AA39L4K2_SARSR</name>
<dbReference type="EMBL" id="JAPDFR010000009">
    <property type="protein sequence ID" value="KAK0383735.1"/>
    <property type="molecule type" value="Genomic_DNA"/>
</dbReference>
<dbReference type="AlphaFoldDB" id="A0AA39L4K2"/>
<evidence type="ECO:0000313" key="3">
    <source>
        <dbReference type="Proteomes" id="UP001175261"/>
    </source>
</evidence>
<proteinExistence type="predicted"/>
<keyword evidence="3" id="KW-1185">Reference proteome</keyword>
<accession>A0AA39L4K2</accession>
<organism evidence="2 3">
    <name type="scientific">Sarocladium strictum</name>
    <name type="common">Black bundle disease fungus</name>
    <name type="synonym">Acremonium strictum</name>
    <dbReference type="NCBI Taxonomy" id="5046"/>
    <lineage>
        <taxon>Eukaryota</taxon>
        <taxon>Fungi</taxon>
        <taxon>Dikarya</taxon>
        <taxon>Ascomycota</taxon>
        <taxon>Pezizomycotina</taxon>
        <taxon>Sordariomycetes</taxon>
        <taxon>Hypocreomycetidae</taxon>
        <taxon>Hypocreales</taxon>
        <taxon>Sarocladiaceae</taxon>
        <taxon>Sarocladium</taxon>
    </lineage>
</organism>
<feature type="compositionally biased region" description="Polar residues" evidence="1">
    <location>
        <begin position="197"/>
        <end position="211"/>
    </location>
</feature>
<protein>
    <submittedName>
        <fullName evidence="2">Uncharacterized protein</fullName>
    </submittedName>
</protein>